<evidence type="ECO:0000256" key="1">
    <source>
        <dbReference type="SAM" id="MobiDB-lite"/>
    </source>
</evidence>
<comment type="caution">
    <text evidence="2">The sequence shown here is derived from an EMBL/GenBank/DDBJ whole genome shotgun (WGS) entry which is preliminary data.</text>
</comment>
<reference evidence="2" key="1">
    <citation type="submission" date="2020-05" db="EMBL/GenBank/DDBJ databases">
        <title>WGS assembly of Panicum virgatum.</title>
        <authorList>
            <person name="Lovell J.T."/>
            <person name="Jenkins J."/>
            <person name="Shu S."/>
            <person name="Juenger T.E."/>
            <person name="Schmutz J."/>
        </authorList>
    </citation>
    <scope>NUCLEOTIDE SEQUENCE</scope>
    <source>
        <strain evidence="2">AP13</strain>
    </source>
</reference>
<gene>
    <name evidence="2" type="ORF">PVAP13_5KG772050</name>
</gene>
<keyword evidence="3" id="KW-1185">Reference proteome</keyword>
<evidence type="ECO:0000313" key="3">
    <source>
        <dbReference type="Proteomes" id="UP000823388"/>
    </source>
</evidence>
<sequence length="118" mass="12196">MDGDESEIGAVRMRYHCHVRLLGCLVGFKVPAPSCTLPLAACLGPQLASSILQGEGEAPLRPPLSTPDRPDAPESESARQSPLTSSACPAAASVPSSSLALLLPRPRPASASPSRVRS</sequence>
<dbReference type="AlphaFoldDB" id="A0A8T0T2H5"/>
<organism evidence="2 3">
    <name type="scientific">Panicum virgatum</name>
    <name type="common">Blackwell switchgrass</name>
    <dbReference type="NCBI Taxonomy" id="38727"/>
    <lineage>
        <taxon>Eukaryota</taxon>
        <taxon>Viridiplantae</taxon>
        <taxon>Streptophyta</taxon>
        <taxon>Embryophyta</taxon>
        <taxon>Tracheophyta</taxon>
        <taxon>Spermatophyta</taxon>
        <taxon>Magnoliopsida</taxon>
        <taxon>Liliopsida</taxon>
        <taxon>Poales</taxon>
        <taxon>Poaceae</taxon>
        <taxon>PACMAD clade</taxon>
        <taxon>Panicoideae</taxon>
        <taxon>Panicodae</taxon>
        <taxon>Paniceae</taxon>
        <taxon>Panicinae</taxon>
        <taxon>Panicum</taxon>
        <taxon>Panicum sect. Hiantes</taxon>
    </lineage>
</organism>
<evidence type="ECO:0000313" key="2">
    <source>
        <dbReference type="EMBL" id="KAG2603443.1"/>
    </source>
</evidence>
<protein>
    <submittedName>
        <fullName evidence="2">Uncharacterized protein</fullName>
    </submittedName>
</protein>
<feature type="region of interest" description="Disordered" evidence="1">
    <location>
        <begin position="53"/>
        <end position="91"/>
    </location>
</feature>
<dbReference type="Proteomes" id="UP000823388">
    <property type="component" value="Chromosome 5K"/>
</dbReference>
<accession>A0A8T0T2H5</accession>
<dbReference type="EMBL" id="CM029045">
    <property type="protein sequence ID" value="KAG2603443.1"/>
    <property type="molecule type" value="Genomic_DNA"/>
</dbReference>
<name>A0A8T0T2H5_PANVG</name>
<proteinExistence type="predicted"/>